<name>A0A5J5EUB5_9PEZI</name>
<protein>
    <recommendedName>
        <fullName evidence="4">HAT C-terminal dimerisation domain-containing protein</fullName>
    </recommendedName>
</protein>
<dbReference type="Proteomes" id="UP000326924">
    <property type="component" value="Unassembled WGS sequence"/>
</dbReference>
<dbReference type="OrthoDB" id="5152423at2759"/>
<reference evidence="2 3" key="1">
    <citation type="submission" date="2019-09" db="EMBL/GenBank/DDBJ databases">
        <title>Draft genome of the ectomycorrhizal ascomycete Sphaerosporella brunnea.</title>
        <authorList>
            <consortium name="DOE Joint Genome Institute"/>
            <person name="Benucci G.M."/>
            <person name="Marozzi G."/>
            <person name="Antonielli L."/>
            <person name="Sanchez S."/>
            <person name="Marco P."/>
            <person name="Wang X."/>
            <person name="Falini L.B."/>
            <person name="Barry K."/>
            <person name="Haridas S."/>
            <person name="Lipzen A."/>
            <person name="Labutti K."/>
            <person name="Grigoriev I.V."/>
            <person name="Murat C."/>
            <person name="Martin F."/>
            <person name="Albertini E."/>
            <person name="Donnini D."/>
            <person name="Bonito G."/>
        </authorList>
    </citation>
    <scope>NUCLEOTIDE SEQUENCE [LARGE SCALE GENOMIC DNA]</scope>
    <source>
        <strain evidence="2 3">Sb_GMNB300</strain>
    </source>
</reference>
<comment type="caution">
    <text evidence="2">The sequence shown here is derived from an EMBL/GenBank/DDBJ whole genome shotgun (WGS) entry which is preliminary data.</text>
</comment>
<dbReference type="AlphaFoldDB" id="A0A5J5EUB5"/>
<sequence>MSVEPERVFRSAKITLDDRRCQLSDEAVNALECLKSWHRDGLISASHAEITELEDMLNALWQPLGLDCMMWSRSGPRSGLVGLDCEEHWCTDYPICLATQTPFGNPNKINIDNRNFDNRINNNSNNNSNIDNRINNNSNNNSNIDSRIINNSNNNNSNNINITVNIFGNVGFGQPGNNFWPPYQPPLQNPPPVPPAVPPHNNPPPPPHPPPAQAPRRPLQIRVLYFRIGPIGKIHYEAEFLFLVRPGLTWMDLATPCVHTRGVPANQLAGGPWLFAHRHSGDLQTQQVLDWEGPVNGLPDNSDQLETLLWDVANFSAALQTILITS</sequence>
<feature type="region of interest" description="Disordered" evidence="1">
    <location>
        <begin position="116"/>
        <end position="140"/>
    </location>
</feature>
<gene>
    <name evidence="2" type="ORF">FN846DRAFT_986801</name>
</gene>
<evidence type="ECO:0008006" key="4">
    <source>
        <dbReference type="Google" id="ProtNLM"/>
    </source>
</evidence>
<proteinExistence type="predicted"/>
<evidence type="ECO:0000313" key="3">
    <source>
        <dbReference type="Proteomes" id="UP000326924"/>
    </source>
</evidence>
<evidence type="ECO:0000313" key="2">
    <source>
        <dbReference type="EMBL" id="KAA8902546.1"/>
    </source>
</evidence>
<dbReference type="EMBL" id="VXIS01000131">
    <property type="protein sequence ID" value="KAA8902546.1"/>
    <property type="molecule type" value="Genomic_DNA"/>
</dbReference>
<feature type="compositionally biased region" description="Pro residues" evidence="1">
    <location>
        <begin position="182"/>
        <end position="213"/>
    </location>
</feature>
<evidence type="ECO:0000256" key="1">
    <source>
        <dbReference type="SAM" id="MobiDB-lite"/>
    </source>
</evidence>
<accession>A0A5J5EUB5</accession>
<organism evidence="2 3">
    <name type="scientific">Sphaerosporella brunnea</name>
    <dbReference type="NCBI Taxonomy" id="1250544"/>
    <lineage>
        <taxon>Eukaryota</taxon>
        <taxon>Fungi</taxon>
        <taxon>Dikarya</taxon>
        <taxon>Ascomycota</taxon>
        <taxon>Pezizomycotina</taxon>
        <taxon>Pezizomycetes</taxon>
        <taxon>Pezizales</taxon>
        <taxon>Pyronemataceae</taxon>
        <taxon>Sphaerosporella</taxon>
    </lineage>
</organism>
<feature type="region of interest" description="Disordered" evidence="1">
    <location>
        <begin position="178"/>
        <end position="215"/>
    </location>
</feature>
<keyword evidence="3" id="KW-1185">Reference proteome</keyword>
<dbReference type="InParanoid" id="A0A5J5EUB5"/>